<keyword evidence="3 6" id="KW-0812">Transmembrane</keyword>
<dbReference type="EnsemblMetazoa" id="GMOY004547-RA">
    <property type="protein sequence ID" value="GMOY004547-PA"/>
    <property type="gene ID" value="GMOY004547"/>
</dbReference>
<sequence>MNKSIENLLQQNSGEMSSERQSSEDVQESTTTADDAAIEGDADFTDDNNFESNLRRRKGKIISCAKETIENAIISFKMLNRYTTLYYTELSGKDSIGISIKVFEIIFFRDLLSSRHFRRKVPYAGHLMTPRRLWLNKIPTQCDVVIEFPEDAPDEALRWLLTRIRSQPSAGLGLVVQVKAHESSRRNAFYITAPTNIAAEEARLPKRLRPDLGGALREFTTRESHCFQQLKSDESSTNLFTSQERQWLVLQVLQGMRASPTDVEALQGRAAVDEGQSIVAAWQETGLITQIFPLHETKTLTQLQRSWVKQIFAPQPLDDIAEYFGVKVALYFAWLGHYTSALGVPAVFGSILYIILWGKGQTAQDMGHVLFSLFNVAWASLYLEAWKRYSVELAFRWGTLSTPPELLEPPRPLYKGSLVENNVTGRLEPKEAPAWKRRAFRYLVSFPIIGLCLLLVFVVMFLMLRFQDWLDSNNIPDKGIGQCIYNLHKDWWDSKLPVEGVVCCLSVIPKVLLAGAITLMDEAYYKLAVWLNDKENYRLQSKYENHLIAKVALFQFVNSFLSLFYIAFYLRDEEKLKEQLAGLLISRQIIGNLRESAIPYFVEQWRLAKLSFNMWGALSPTQSVNRSILDSADHAPNGNGGNNAEKPATGSAASTPQTVGTPSKQMPKKSVDSIASVSTQISSISIASSKRNIGQAEIESSLYKVNRSEMFYYFLHQLYDGTFSDHLEMLVQMGYVVLFSAAFPLAGICALINNLMEIRSDAFKLAHVHQRPFGQRVANIGTWQNALSLLSLAAVIVNCALIGLSGQVSRLWPGLTTAQTIILIVTLEHIMLALRSALTWLLPELPSWLAAEIARAEHCRREMQCKGTSPRPTPPTPPSTTSTPAEHELSTLNMEAVRSGKDVRSTEGGTTTSEQTLNSQISADVLYQQQAGHLPSNYESYLDDISRYGLRRNVETEENVFVSRDSTPDSPPSQTSTILIRPLHESTPPNSGASLTSLNQDLSHGLSGACKSCKQKKKILEIPPFRGYSFRNLSSIPKQRLHVLTGGSASSTSSLALNARQNMHIPDIPPFRKKSSDSADHTGSSASSSPQRTRQPIFASSSPPLPLLPPSPPPPLTTATTTKISEIPPFKPRKISAESAMHLNMSELKSTADTMDILKPAPSWSNVTMKAPQQTTQQQQQQHTSPLTTATIAQQSHTSAHMAPSSSSSSGGGVSVTGAVNRTEIARASVSSMPTSSSNFLQQQQSTDKEQPSTSQQQQQVSTTTKSSSGSATTPGGCTDDETKAAELAAKKSRLKQKLVKSARSVAIFSLKLKERRQREAEKAAAIAVEHAKALAKLPPLPQPGGELSLIPIEQLIKIEDIKPPTLKSPPTSSTTTATSLASLALINTGSSAVSSAVTTTTATTSTTSSVLLAAAAAHIQQQQQQQSQYHHQPQHLQNQHPASGSF</sequence>
<feature type="compositionally biased region" description="Polar residues" evidence="7">
    <location>
        <begin position="1229"/>
        <end position="1246"/>
    </location>
</feature>
<protein>
    <recommendedName>
        <fullName evidence="6">Anoctamin</fullName>
    </recommendedName>
</protein>
<feature type="transmembrane region" description="Helical" evidence="6">
    <location>
        <begin position="442"/>
        <end position="464"/>
    </location>
</feature>
<feature type="transmembrane region" description="Helical" evidence="6">
    <location>
        <begin position="735"/>
        <end position="756"/>
    </location>
</feature>
<evidence type="ECO:0000256" key="1">
    <source>
        <dbReference type="ARBA" id="ARBA00004141"/>
    </source>
</evidence>
<dbReference type="Pfam" id="PF04547">
    <property type="entry name" value="Anoctamin"/>
    <property type="match status" value="1"/>
</dbReference>
<evidence type="ECO:0000256" key="4">
    <source>
        <dbReference type="ARBA" id="ARBA00022989"/>
    </source>
</evidence>
<feature type="transmembrane region" description="Helical" evidence="6">
    <location>
        <begin position="547"/>
        <end position="570"/>
    </location>
</feature>
<feature type="transmembrane region" description="Helical" evidence="6">
    <location>
        <begin position="786"/>
        <end position="808"/>
    </location>
</feature>
<keyword evidence="5 6" id="KW-0472">Membrane</keyword>
<feature type="region of interest" description="Disordered" evidence="7">
    <location>
        <begin position="862"/>
        <end position="917"/>
    </location>
</feature>
<evidence type="ECO:0000313" key="9">
    <source>
        <dbReference type="EnsemblMetazoa" id="GMOY004547-PA"/>
    </source>
</evidence>
<comment type="similarity">
    <text evidence="2 6">Belongs to the anoctamin family.</text>
</comment>
<accession>A0A1B0FL19</accession>
<dbReference type="GO" id="GO:0005254">
    <property type="term" value="F:chloride channel activity"/>
    <property type="evidence" value="ECO:0007669"/>
    <property type="project" value="TreeGrafter"/>
</dbReference>
<feature type="region of interest" description="Disordered" evidence="7">
    <location>
        <begin position="1168"/>
        <end position="1216"/>
    </location>
</feature>
<dbReference type="PhylomeDB" id="A0A1B0FL19"/>
<dbReference type="InterPro" id="IPR049452">
    <property type="entry name" value="Anoctamin_TM"/>
</dbReference>
<feature type="compositionally biased region" description="Low complexity" evidence="7">
    <location>
        <begin position="1252"/>
        <end position="1274"/>
    </location>
</feature>
<dbReference type="VEuPathDB" id="VectorBase:GMOY004547"/>
<comment type="subcellular location">
    <subcellularLocation>
        <location evidence="1 6">Membrane</location>
        <topology evidence="1 6">Multi-pass membrane protein</topology>
    </subcellularLocation>
</comment>
<organism evidence="9 10">
    <name type="scientific">Glossina morsitans morsitans</name>
    <name type="common">Savannah tsetse fly</name>
    <dbReference type="NCBI Taxonomy" id="37546"/>
    <lineage>
        <taxon>Eukaryota</taxon>
        <taxon>Metazoa</taxon>
        <taxon>Ecdysozoa</taxon>
        <taxon>Arthropoda</taxon>
        <taxon>Hexapoda</taxon>
        <taxon>Insecta</taxon>
        <taxon>Pterygota</taxon>
        <taxon>Neoptera</taxon>
        <taxon>Endopterygota</taxon>
        <taxon>Diptera</taxon>
        <taxon>Brachycera</taxon>
        <taxon>Muscomorpha</taxon>
        <taxon>Hippoboscoidea</taxon>
        <taxon>Glossinidae</taxon>
        <taxon>Glossina</taxon>
    </lineage>
</organism>
<feature type="compositionally biased region" description="Polar residues" evidence="7">
    <location>
        <begin position="1183"/>
        <end position="1199"/>
    </location>
</feature>
<evidence type="ECO:0000256" key="2">
    <source>
        <dbReference type="ARBA" id="ARBA00009671"/>
    </source>
</evidence>
<feature type="compositionally biased region" description="Pro residues" evidence="7">
    <location>
        <begin position="1103"/>
        <end position="1116"/>
    </location>
</feature>
<feature type="region of interest" description="Disordered" evidence="7">
    <location>
        <begin position="1421"/>
        <end position="1447"/>
    </location>
</feature>
<feature type="compositionally biased region" description="Low complexity" evidence="7">
    <location>
        <begin position="1421"/>
        <end position="1441"/>
    </location>
</feature>
<feature type="region of interest" description="Disordered" evidence="7">
    <location>
        <begin position="629"/>
        <end position="669"/>
    </location>
</feature>
<keyword evidence="10" id="KW-1185">Reference proteome</keyword>
<feature type="domain" description="Anoctamin transmembrane" evidence="8">
    <location>
        <begin position="320"/>
        <end position="855"/>
    </location>
</feature>
<dbReference type="EMBL" id="CCAG010006622">
    <property type="status" value="NOT_ANNOTATED_CDS"/>
    <property type="molecule type" value="Genomic_DNA"/>
</dbReference>
<evidence type="ECO:0000313" key="10">
    <source>
        <dbReference type="Proteomes" id="UP000092444"/>
    </source>
</evidence>
<feature type="compositionally biased region" description="Polar residues" evidence="7">
    <location>
        <begin position="1"/>
        <end position="16"/>
    </location>
</feature>
<feature type="region of interest" description="Disordered" evidence="7">
    <location>
        <begin position="1065"/>
        <end position="1126"/>
    </location>
</feature>
<feature type="region of interest" description="Disordered" evidence="7">
    <location>
        <begin position="1229"/>
        <end position="1281"/>
    </location>
</feature>
<feature type="transmembrane region" description="Helical" evidence="6">
    <location>
        <begin position="331"/>
        <end position="356"/>
    </location>
</feature>
<evidence type="ECO:0000256" key="6">
    <source>
        <dbReference type="RuleBase" id="RU280814"/>
    </source>
</evidence>
<dbReference type="STRING" id="37546.A0A1B0FL19"/>
<evidence type="ECO:0000256" key="3">
    <source>
        <dbReference type="ARBA" id="ARBA00022692"/>
    </source>
</evidence>
<evidence type="ECO:0000256" key="5">
    <source>
        <dbReference type="ARBA" id="ARBA00023136"/>
    </source>
</evidence>
<dbReference type="GO" id="GO:0005886">
    <property type="term" value="C:plasma membrane"/>
    <property type="evidence" value="ECO:0007669"/>
    <property type="project" value="TreeGrafter"/>
</dbReference>
<feature type="compositionally biased region" description="Low complexity" evidence="7">
    <location>
        <begin position="1173"/>
        <end position="1182"/>
    </location>
</feature>
<dbReference type="EMBL" id="CCAG010006623">
    <property type="status" value="NOT_ANNOTATED_CDS"/>
    <property type="molecule type" value="Genomic_DNA"/>
</dbReference>
<keyword evidence="4 6" id="KW-1133">Transmembrane helix</keyword>
<dbReference type="Proteomes" id="UP000092444">
    <property type="component" value="Unassembled WGS sequence"/>
</dbReference>
<reference evidence="9" key="1">
    <citation type="submission" date="2020-05" db="UniProtKB">
        <authorList>
            <consortium name="EnsemblMetazoa"/>
        </authorList>
    </citation>
    <scope>IDENTIFICATION</scope>
    <source>
        <strain evidence="9">Yale</strain>
    </source>
</reference>
<dbReference type="EMBL" id="CCAG010006621">
    <property type="status" value="NOT_ANNOTATED_CDS"/>
    <property type="molecule type" value="Genomic_DNA"/>
</dbReference>
<proteinExistence type="inferred from homology"/>
<dbReference type="InterPro" id="IPR007632">
    <property type="entry name" value="Anoctamin"/>
</dbReference>
<feature type="compositionally biased region" description="Polar residues" evidence="7">
    <location>
        <begin position="651"/>
        <end position="664"/>
    </location>
</feature>
<feature type="region of interest" description="Disordered" evidence="7">
    <location>
        <begin position="1"/>
        <end position="44"/>
    </location>
</feature>
<name>A0A1B0FL19_GLOMM</name>
<evidence type="ECO:0000259" key="8">
    <source>
        <dbReference type="Pfam" id="PF04547"/>
    </source>
</evidence>
<dbReference type="PANTHER" id="PTHR12308:SF51">
    <property type="entry name" value="ANOCTAMIN-8"/>
    <property type="match status" value="1"/>
</dbReference>
<comment type="caution">
    <text evidence="6">Lacks conserved residue(s) required for the propagation of feature annotation.</text>
</comment>
<dbReference type="PANTHER" id="PTHR12308">
    <property type="entry name" value="ANOCTAMIN"/>
    <property type="match status" value="1"/>
</dbReference>
<evidence type="ECO:0000256" key="7">
    <source>
        <dbReference type="SAM" id="MobiDB-lite"/>
    </source>
</evidence>